<dbReference type="Proteomes" id="UP000063991">
    <property type="component" value="Chromosome"/>
</dbReference>
<feature type="transmembrane region" description="Helical" evidence="1">
    <location>
        <begin position="115"/>
        <end position="134"/>
    </location>
</feature>
<proteinExistence type="predicted"/>
<gene>
    <name evidence="2" type="ORF">AVL55_09890</name>
</gene>
<keyword evidence="1" id="KW-1133">Transmembrane helix</keyword>
<evidence type="ECO:0000256" key="1">
    <source>
        <dbReference type="SAM" id="Phobius"/>
    </source>
</evidence>
<protein>
    <submittedName>
        <fullName evidence="2">Uncharacterized protein</fullName>
    </submittedName>
</protein>
<dbReference type="AlphaFoldDB" id="A0A126Q1Y5"/>
<keyword evidence="1" id="KW-0812">Transmembrane</keyword>
<organism evidence="2 3">
    <name type="scientific">Alteromonas macleodii</name>
    <name type="common">Pseudoalteromonas macleodii</name>
    <dbReference type="NCBI Taxonomy" id="28108"/>
    <lineage>
        <taxon>Bacteria</taxon>
        <taxon>Pseudomonadati</taxon>
        <taxon>Pseudomonadota</taxon>
        <taxon>Gammaproteobacteria</taxon>
        <taxon>Alteromonadales</taxon>
        <taxon>Alteromonadaceae</taxon>
        <taxon>Alteromonas/Salinimonas group</taxon>
        <taxon>Alteromonas</taxon>
    </lineage>
</organism>
<reference evidence="2 3" key="1">
    <citation type="submission" date="2015-12" db="EMBL/GenBank/DDBJ databases">
        <authorList>
            <person name="Shamseldin A."/>
            <person name="Moawad H."/>
            <person name="Abd El-Rahim W.M."/>
            <person name="Sadowsky M.J."/>
        </authorList>
    </citation>
    <scope>NUCLEOTIDE SEQUENCE [LARGE SCALE GENOMIC DNA]</scope>
    <source>
        <strain evidence="2 3">D7</strain>
    </source>
</reference>
<evidence type="ECO:0000313" key="2">
    <source>
        <dbReference type="EMBL" id="AMJ98448.1"/>
    </source>
</evidence>
<dbReference type="EMBL" id="CP014323">
    <property type="protein sequence ID" value="AMJ98448.1"/>
    <property type="molecule type" value="Genomic_DNA"/>
</dbReference>
<dbReference type="OrthoDB" id="9975563at2"/>
<accession>A0A126Q1Y5</accession>
<dbReference type="RefSeq" id="WP_061095011.1">
    <property type="nucleotide sequence ID" value="NZ_CP014323.1"/>
</dbReference>
<sequence>MPLDSRKKSVEIVKQSKPRSTNHKVISQDTFLDGFVSKVNYQEEGDSLFLWVVFTSRFENHAEKESQLIQQMDAAVGKHTDKWGFLKIIFNITGWLAVILIGVSAYLLIKEKEVPEFLKASFLTVIGFYFGGLLNEKKPSD</sequence>
<evidence type="ECO:0000313" key="3">
    <source>
        <dbReference type="Proteomes" id="UP000063991"/>
    </source>
</evidence>
<name>A0A126Q1Y5_ALTMA</name>
<keyword evidence="1" id="KW-0472">Membrane</keyword>
<feature type="transmembrane region" description="Helical" evidence="1">
    <location>
        <begin position="88"/>
        <end position="109"/>
    </location>
</feature>